<evidence type="ECO:0000313" key="4">
    <source>
        <dbReference type="EMBL" id="MSU05276.1"/>
    </source>
</evidence>
<evidence type="ECO:0000259" key="3">
    <source>
        <dbReference type="Pfam" id="PF01156"/>
    </source>
</evidence>
<gene>
    <name evidence="4" type="ORF">FYJ80_00545</name>
</gene>
<dbReference type="InterPro" id="IPR023186">
    <property type="entry name" value="IUNH"/>
</dbReference>
<proteinExistence type="predicted"/>
<organism evidence="4 5">
    <name type="scientific">Bullifex porci</name>
    <dbReference type="NCBI Taxonomy" id="2606638"/>
    <lineage>
        <taxon>Bacteria</taxon>
        <taxon>Pseudomonadati</taxon>
        <taxon>Spirochaetota</taxon>
        <taxon>Spirochaetia</taxon>
        <taxon>Spirochaetales</taxon>
        <taxon>Spirochaetaceae</taxon>
        <taxon>Bullifex</taxon>
    </lineage>
</organism>
<comment type="caution">
    <text evidence="4">The sequence shown here is derived from an EMBL/GenBank/DDBJ whole genome shotgun (WGS) entry which is preliminary data.</text>
</comment>
<dbReference type="GO" id="GO:0006152">
    <property type="term" value="P:purine nucleoside catabolic process"/>
    <property type="evidence" value="ECO:0007669"/>
    <property type="project" value="TreeGrafter"/>
</dbReference>
<dbReference type="EMBL" id="VUNN01000001">
    <property type="protein sequence ID" value="MSU05276.1"/>
    <property type="molecule type" value="Genomic_DNA"/>
</dbReference>
<dbReference type="Gene3D" id="3.90.245.10">
    <property type="entry name" value="Ribonucleoside hydrolase-like"/>
    <property type="match status" value="1"/>
</dbReference>
<sequence length="306" mass="33552">MEKIIFDVDTGHDDAIAIAMAAGLRDEIDVLGLIATNGNVALSKTLENTLNVAEAVGLECPVFYGSSKPLLRDVVAAGDFHGESGLDGTTFEKRKKQECKGNGILWAINTVLNNPGEITFVSVGPYTDLAICIKAHPDFAKSLKRIVVMGGSMGRGNATDSAEFNIWGDPEAAEIVFNCGAEVVAMPLDVTLKVILDEEILEKIKSEKDSSYKKLLLSQLDFYIKANKINNNSMPHMHDPCTIAYLADPTIFKFEQRNVHVETKGALTYGRTVTSDIDENAKVFLGVDANLERFWELFFKAFRALK</sequence>
<evidence type="ECO:0000256" key="2">
    <source>
        <dbReference type="ARBA" id="ARBA00023295"/>
    </source>
</evidence>
<reference evidence="4 5" key="1">
    <citation type="submission" date="2019-08" db="EMBL/GenBank/DDBJ databases">
        <title>In-depth cultivation of the pig gut microbiome towards novel bacterial diversity and tailored functional studies.</title>
        <authorList>
            <person name="Wylensek D."/>
            <person name="Hitch T.C.A."/>
            <person name="Clavel T."/>
        </authorList>
    </citation>
    <scope>NUCLEOTIDE SEQUENCE [LARGE SCALE GENOMIC DNA]</scope>
    <source>
        <strain evidence="4 5">NM-380-WT-3C1</strain>
    </source>
</reference>
<dbReference type="RefSeq" id="WP_154424177.1">
    <property type="nucleotide sequence ID" value="NZ_VUNN01000001.1"/>
</dbReference>
<protein>
    <submittedName>
        <fullName evidence="4">Nucleoside hydrolase</fullName>
    </submittedName>
</protein>
<dbReference type="SUPFAM" id="SSF53590">
    <property type="entry name" value="Nucleoside hydrolase"/>
    <property type="match status" value="1"/>
</dbReference>
<feature type="domain" description="Inosine/uridine-preferring nucleoside hydrolase" evidence="3">
    <location>
        <begin position="4"/>
        <end position="296"/>
    </location>
</feature>
<evidence type="ECO:0000256" key="1">
    <source>
        <dbReference type="ARBA" id="ARBA00022801"/>
    </source>
</evidence>
<dbReference type="AlphaFoldDB" id="A0A7X2PAC6"/>
<evidence type="ECO:0000313" key="5">
    <source>
        <dbReference type="Proteomes" id="UP000460549"/>
    </source>
</evidence>
<keyword evidence="5" id="KW-1185">Reference proteome</keyword>
<dbReference type="InterPro" id="IPR036452">
    <property type="entry name" value="Ribo_hydro-like"/>
</dbReference>
<dbReference type="GO" id="GO:0045437">
    <property type="term" value="F:uridine nucleosidase activity"/>
    <property type="evidence" value="ECO:0007669"/>
    <property type="project" value="UniProtKB-ARBA"/>
</dbReference>
<dbReference type="PANTHER" id="PTHR12304">
    <property type="entry name" value="INOSINE-URIDINE PREFERRING NUCLEOSIDE HYDROLASE"/>
    <property type="match status" value="1"/>
</dbReference>
<accession>A0A7X2PAC6</accession>
<dbReference type="Pfam" id="PF01156">
    <property type="entry name" value="IU_nuc_hydro"/>
    <property type="match status" value="1"/>
</dbReference>
<name>A0A7X2PAC6_9SPIO</name>
<keyword evidence="2" id="KW-0326">Glycosidase</keyword>
<dbReference type="InterPro" id="IPR001910">
    <property type="entry name" value="Inosine/uridine_hydrolase_dom"/>
</dbReference>
<dbReference type="PROSITE" id="PS01247">
    <property type="entry name" value="IUNH"/>
    <property type="match status" value="1"/>
</dbReference>
<dbReference type="GO" id="GO:0008477">
    <property type="term" value="F:purine nucleosidase activity"/>
    <property type="evidence" value="ECO:0007669"/>
    <property type="project" value="TreeGrafter"/>
</dbReference>
<keyword evidence="1 4" id="KW-0378">Hydrolase</keyword>
<dbReference type="InterPro" id="IPR015910">
    <property type="entry name" value="I/U_nuclsd_hydro_CS"/>
</dbReference>
<dbReference type="PANTHER" id="PTHR12304:SF4">
    <property type="entry name" value="URIDINE NUCLEOSIDASE"/>
    <property type="match status" value="1"/>
</dbReference>
<dbReference type="GO" id="GO:0005829">
    <property type="term" value="C:cytosol"/>
    <property type="evidence" value="ECO:0007669"/>
    <property type="project" value="TreeGrafter"/>
</dbReference>
<dbReference type="Proteomes" id="UP000460549">
    <property type="component" value="Unassembled WGS sequence"/>
</dbReference>